<dbReference type="InterPro" id="IPR035985">
    <property type="entry name" value="Ubiquitin-activating_enz"/>
</dbReference>
<dbReference type="GO" id="GO:0004792">
    <property type="term" value="F:thiosulfate-cyanide sulfurtransferase activity"/>
    <property type="evidence" value="ECO:0007669"/>
    <property type="project" value="TreeGrafter"/>
</dbReference>
<dbReference type="STRING" id="1334629.MFUL124B02_20750"/>
<evidence type="ECO:0000313" key="2">
    <source>
        <dbReference type="EMBL" id="GEN09830.1"/>
    </source>
</evidence>
<evidence type="ECO:0000313" key="3">
    <source>
        <dbReference type="Proteomes" id="UP000321514"/>
    </source>
</evidence>
<dbReference type="SUPFAM" id="SSF69572">
    <property type="entry name" value="Activating enzymes of the ubiquitin-like proteins"/>
    <property type="match status" value="1"/>
</dbReference>
<proteinExistence type="predicted"/>
<dbReference type="GO" id="GO:0016779">
    <property type="term" value="F:nucleotidyltransferase activity"/>
    <property type="evidence" value="ECO:0007669"/>
    <property type="project" value="UniProtKB-KW"/>
</dbReference>
<dbReference type="PANTHER" id="PTHR10953:SF102">
    <property type="entry name" value="ADENYLYLTRANSFERASE AND SULFURTRANSFERASE MOCS3"/>
    <property type="match status" value="1"/>
</dbReference>
<protein>
    <submittedName>
        <fullName evidence="2">Thiazole biosynthesis adenylyltransferase ThiF</fullName>
    </submittedName>
</protein>
<dbReference type="Gene3D" id="3.40.50.720">
    <property type="entry name" value="NAD(P)-binding Rossmann-like Domain"/>
    <property type="match status" value="1"/>
</dbReference>
<dbReference type="InterPro" id="IPR045886">
    <property type="entry name" value="ThiF/MoeB/HesA"/>
</dbReference>
<dbReference type="EMBL" id="BJXR01000036">
    <property type="protein sequence ID" value="GEN09830.1"/>
    <property type="molecule type" value="Genomic_DNA"/>
</dbReference>
<sequence length="233" mass="24043">MLVVGAGGLGCPVSLALAQAGVGHLTLADPDRVDMTNLPRQLWHRAEDVGRNKAESAAAGLARAFPGLSTEVLPERVDADNVEGLFRSHDAVIDATDGVATKFFLSDVAVLTGVPLVYGGVLRMQGQAMRVEPGGPCLRCLYEAPPPPDSVPTCAQAGVLGSLAGLVGSVQALLVLELLAGAARRVPGETALHVLDGRTMLGRVTRVTRAEECSGCQVTAVPSFPDEASACAR</sequence>
<evidence type="ECO:0000259" key="1">
    <source>
        <dbReference type="Pfam" id="PF00899"/>
    </source>
</evidence>
<comment type="caution">
    <text evidence="2">The sequence shown here is derived from an EMBL/GenBank/DDBJ whole genome shotgun (WGS) entry which is preliminary data.</text>
</comment>
<keyword evidence="2" id="KW-0808">Transferase</keyword>
<dbReference type="CDD" id="cd00757">
    <property type="entry name" value="ThiF_MoeB_HesA_family"/>
    <property type="match status" value="1"/>
</dbReference>
<dbReference type="Proteomes" id="UP000321514">
    <property type="component" value="Unassembled WGS sequence"/>
</dbReference>
<dbReference type="Pfam" id="PF00899">
    <property type="entry name" value="ThiF"/>
    <property type="match status" value="1"/>
</dbReference>
<dbReference type="AlphaFoldDB" id="A0A511T6M7"/>
<accession>A0A511T6M7</accession>
<feature type="domain" description="THIF-type NAD/FAD binding fold" evidence="1">
    <location>
        <begin position="2"/>
        <end position="213"/>
    </location>
</feature>
<keyword evidence="2" id="KW-0548">Nucleotidyltransferase</keyword>
<dbReference type="PANTHER" id="PTHR10953">
    <property type="entry name" value="UBIQUITIN-ACTIVATING ENZYME E1"/>
    <property type="match status" value="1"/>
</dbReference>
<organism evidence="2 3">
    <name type="scientific">Myxococcus fulvus</name>
    <dbReference type="NCBI Taxonomy" id="33"/>
    <lineage>
        <taxon>Bacteria</taxon>
        <taxon>Pseudomonadati</taxon>
        <taxon>Myxococcota</taxon>
        <taxon>Myxococcia</taxon>
        <taxon>Myxococcales</taxon>
        <taxon>Cystobacterineae</taxon>
        <taxon>Myxococcaceae</taxon>
        <taxon>Myxococcus</taxon>
    </lineage>
</organism>
<dbReference type="InterPro" id="IPR000594">
    <property type="entry name" value="ThiF_NAD_FAD-bd"/>
</dbReference>
<reference evidence="2 3" key="1">
    <citation type="submission" date="2019-07" db="EMBL/GenBank/DDBJ databases">
        <title>Whole genome shotgun sequence of Myxococcus fulvus NBRC 100333.</title>
        <authorList>
            <person name="Hosoyama A."/>
            <person name="Uohara A."/>
            <person name="Ohji S."/>
            <person name="Ichikawa N."/>
        </authorList>
    </citation>
    <scope>NUCLEOTIDE SEQUENCE [LARGE SCALE GENOMIC DNA]</scope>
    <source>
        <strain evidence="2 3">NBRC 100333</strain>
    </source>
</reference>
<dbReference type="GO" id="GO:0005737">
    <property type="term" value="C:cytoplasm"/>
    <property type="evidence" value="ECO:0007669"/>
    <property type="project" value="TreeGrafter"/>
</dbReference>
<dbReference type="GO" id="GO:0008641">
    <property type="term" value="F:ubiquitin-like modifier activating enzyme activity"/>
    <property type="evidence" value="ECO:0007669"/>
    <property type="project" value="InterPro"/>
</dbReference>
<name>A0A511T6M7_MYXFU</name>
<gene>
    <name evidence="2" type="primary">thiF</name>
    <name evidence="2" type="ORF">MFU01_48670</name>
</gene>